<dbReference type="FunCoup" id="A0A316VEJ3">
    <property type="interactions" value="134"/>
</dbReference>
<comment type="subcellular location">
    <subcellularLocation>
        <location evidence="1">Cytoplasm</location>
    </subcellularLocation>
</comment>
<dbReference type="InterPro" id="IPR001680">
    <property type="entry name" value="WD40_rpt"/>
</dbReference>
<keyword evidence="4" id="KW-0853">WD repeat</keyword>
<evidence type="ECO:0000313" key="6">
    <source>
        <dbReference type="Proteomes" id="UP000245771"/>
    </source>
</evidence>
<keyword evidence="2" id="KW-0963">Cytoplasm</keyword>
<dbReference type="InterPro" id="IPR015943">
    <property type="entry name" value="WD40/YVTN_repeat-like_dom_sf"/>
</dbReference>
<evidence type="ECO:0000256" key="3">
    <source>
        <dbReference type="ARBA" id="ARBA00038145"/>
    </source>
</evidence>
<feature type="repeat" description="WD" evidence="4">
    <location>
        <begin position="26"/>
        <end position="67"/>
    </location>
</feature>
<dbReference type="GO" id="GO:0071013">
    <property type="term" value="C:catalytic step 2 spliceosome"/>
    <property type="evidence" value="ECO:0007669"/>
    <property type="project" value="TreeGrafter"/>
</dbReference>
<protein>
    <submittedName>
        <fullName evidence="5">WD40 repeat-like protein</fullName>
    </submittedName>
</protein>
<dbReference type="STRING" id="1280837.A0A316VEJ3"/>
<reference evidence="5 6" key="1">
    <citation type="journal article" date="2018" name="Mol. Biol. Evol.">
        <title>Broad Genomic Sampling Reveals a Smut Pathogenic Ancestry of the Fungal Clade Ustilaginomycotina.</title>
        <authorList>
            <person name="Kijpornyongpan T."/>
            <person name="Mondo S.J."/>
            <person name="Barry K."/>
            <person name="Sandor L."/>
            <person name="Lee J."/>
            <person name="Lipzen A."/>
            <person name="Pangilinan J."/>
            <person name="LaButti K."/>
            <person name="Hainaut M."/>
            <person name="Henrissat B."/>
            <person name="Grigoriev I.V."/>
            <person name="Spatafora J.W."/>
            <person name="Aime M.C."/>
        </authorList>
    </citation>
    <scope>NUCLEOTIDE SEQUENCE [LARGE SCALE GENOMIC DNA]</scope>
    <source>
        <strain evidence="5 6">MCA 3882</strain>
    </source>
</reference>
<keyword evidence="6" id="KW-1185">Reference proteome</keyword>
<dbReference type="InterPro" id="IPR051980">
    <property type="entry name" value="WD_repeat_MORG1"/>
</dbReference>
<dbReference type="RefSeq" id="XP_025356304.1">
    <property type="nucleotide sequence ID" value="XM_025502434.1"/>
</dbReference>
<feature type="repeat" description="WD" evidence="4">
    <location>
        <begin position="322"/>
        <end position="341"/>
    </location>
</feature>
<dbReference type="PANTHER" id="PTHR22842">
    <property type="entry name" value="WD40 REPEAT PROTEIN"/>
    <property type="match status" value="1"/>
</dbReference>
<accession>A0A316VEJ3</accession>
<dbReference type="InterPro" id="IPR036322">
    <property type="entry name" value="WD40_repeat_dom_sf"/>
</dbReference>
<dbReference type="GO" id="GO:0000398">
    <property type="term" value="P:mRNA splicing, via spliceosome"/>
    <property type="evidence" value="ECO:0007669"/>
    <property type="project" value="TreeGrafter"/>
</dbReference>
<dbReference type="SUPFAM" id="SSF50978">
    <property type="entry name" value="WD40 repeat-like"/>
    <property type="match status" value="1"/>
</dbReference>
<dbReference type="PROSITE" id="PS50294">
    <property type="entry name" value="WD_REPEATS_REGION"/>
    <property type="match status" value="2"/>
</dbReference>
<dbReference type="AlphaFoldDB" id="A0A316VEJ3"/>
<dbReference type="SMART" id="SM00320">
    <property type="entry name" value="WD40"/>
    <property type="match status" value="6"/>
</dbReference>
<evidence type="ECO:0000313" key="5">
    <source>
        <dbReference type="EMBL" id="PWN36002.1"/>
    </source>
</evidence>
<dbReference type="GeneID" id="37024215"/>
<evidence type="ECO:0000256" key="2">
    <source>
        <dbReference type="ARBA" id="ARBA00022490"/>
    </source>
</evidence>
<evidence type="ECO:0000256" key="1">
    <source>
        <dbReference type="ARBA" id="ARBA00004496"/>
    </source>
</evidence>
<sequence length="341" mass="36781">MAEEGDDTRSAQKPSLPLPTRLQSTIEAHKGPVHIAQFNTSGKYFLTGGTDRQIHLFNATSTTEDIKPIKTYSAHSGTILGISIAKDNASFVSGGQDRNVLVWDVATGSIIRRFSAHTGSIHSVNHCGASSQQTQPAPEDVVLTAGEDGFVRFFDLRARGAWKPIMECKNAKDTILTTAAYQSCIWTGSVDGVVRKYDIRAGKLQEDTIDRPITSITPTKNGSSLLVSVLASSTQSQTASHIITDVGDGSHLQTVQGGPNIQYRCKSSFWANDSTIIAGDETGKIAAWDVLEGSEYFKDAQLPSWEKAHSKAVLWTECTAQDGGRMITTSADGTVKIWSCN</sequence>
<dbReference type="OrthoDB" id="1068471at2759"/>
<dbReference type="GO" id="GO:0005737">
    <property type="term" value="C:cytoplasm"/>
    <property type="evidence" value="ECO:0007669"/>
    <property type="project" value="UniProtKB-SubCell"/>
</dbReference>
<dbReference type="InParanoid" id="A0A316VEJ3"/>
<dbReference type="PROSITE" id="PS50082">
    <property type="entry name" value="WD_REPEATS_2"/>
    <property type="match status" value="3"/>
</dbReference>
<dbReference type="Pfam" id="PF00400">
    <property type="entry name" value="WD40"/>
    <property type="match status" value="4"/>
</dbReference>
<proteinExistence type="inferred from homology"/>
<evidence type="ECO:0000256" key="4">
    <source>
        <dbReference type="PROSITE-ProRule" id="PRU00221"/>
    </source>
</evidence>
<dbReference type="Proteomes" id="UP000245771">
    <property type="component" value="Unassembled WGS sequence"/>
</dbReference>
<comment type="similarity">
    <text evidence="3">Belongs to the WD repeat MORG1 family.</text>
</comment>
<organism evidence="5 6">
    <name type="scientific">Meira miltonrushii</name>
    <dbReference type="NCBI Taxonomy" id="1280837"/>
    <lineage>
        <taxon>Eukaryota</taxon>
        <taxon>Fungi</taxon>
        <taxon>Dikarya</taxon>
        <taxon>Basidiomycota</taxon>
        <taxon>Ustilaginomycotina</taxon>
        <taxon>Exobasidiomycetes</taxon>
        <taxon>Exobasidiales</taxon>
        <taxon>Brachybasidiaceae</taxon>
        <taxon>Meira</taxon>
    </lineage>
</organism>
<dbReference type="PANTHER" id="PTHR22842:SF3">
    <property type="entry name" value="WD REPEAT DOMAIN-CONTAINING PROTEIN 83"/>
    <property type="match status" value="1"/>
</dbReference>
<dbReference type="Gene3D" id="2.130.10.10">
    <property type="entry name" value="YVTN repeat-like/Quinoprotein amine dehydrogenase"/>
    <property type="match status" value="1"/>
</dbReference>
<name>A0A316VEJ3_9BASI</name>
<gene>
    <name evidence="5" type="ORF">FA14DRAFT_50399</name>
</gene>
<feature type="repeat" description="WD" evidence="4">
    <location>
        <begin position="72"/>
        <end position="113"/>
    </location>
</feature>
<dbReference type="EMBL" id="KZ819603">
    <property type="protein sequence ID" value="PWN36002.1"/>
    <property type="molecule type" value="Genomic_DNA"/>
</dbReference>